<dbReference type="InterPro" id="IPR041698">
    <property type="entry name" value="Methyltransf_25"/>
</dbReference>
<dbReference type="CDD" id="cd02440">
    <property type="entry name" value="AdoMet_MTases"/>
    <property type="match status" value="1"/>
</dbReference>
<comment type="similarity">
    <text evidence="4">Belongs to the class I-like SAM-binding methyltransferase superfamily. RNA M5U methyltransferase family.</text>
</comment>
<dbReference type="GO" id="GO:0070041">
    <property type="term" value="F:rRNA (uridine-C5-)-methyltransferase activity"/>
    <property type="evidence" value="ECO:0007669"/>
    <property type="project" value="TreeGrafter"/>
</dbReference>
<evidence type="ECO:0000256" key="4">
    <source>
        <dbReference type="PROSITE-ProRule" id="PRU01024"/>
    </source>
</evidence>
<evidence type="ECO:0000313" key="7">
    <source>
        <dbReference type="EMBL" id="TQM74677.1"/>
    </source>
</evidence>
<dbReference type="OrthoDB" id="9804590at2"/>
<feature type="active site" evidence="5">
    <location>
        <position position="380"/>
    </location>
</feature>
<dbReference type="InterPro" id="IPR010280">
    <property type="entry name" value="U5_MeTrfase_fam"/>
</dbReference>
<dbReference type="Proteomes" id="UP000319213">
    <property type="component" value="Unassembled WGS sequence"/>
</dbReference>
<evidence type="ECO:0000256" key="1">
    <source>
        <dbReference type="ARBA" id="ARBA00022603"/>
    </source>
</evidence>
<dbReference type="AlphaFoldDB" id="A0A543IVU5"/>
<dbReference type="RefSeq" id="WP_142258811.1">
    <property type="nucleotide sequence ID" value="NZ_BMPV01000003.1"/>
</dbReference>
<evidence type="ECO:0000313" key="8">
    <source>
        <dbReference type="Proteomes" id="UP000319213"/>
    </source>
</evidence>
<dbReference type="Pfam" id="PF01938">
    <property type="entry name" value="TRAM"/>
    <property type="match status" value="1"/>
</dbReference>
<feature type="domain" description="TRAM" evidence="6">
    <location>
        <begin position="1"/>
        <end position="53"/>
    </location>
</feature>
<name>A0A543IVU5_9ACTN</name>
<keyword evidence="1 4" id="KW-0489">Methyltransferase</keyword>
<feature type="binding site" evidence="4">
    <location>
        <position position="285"/>
    </location>
    <ligand>
        <name>S-adenosyl-L-methionine</name>
        <dbReference type="ChEBI" id="CHEBI:59789"/>
    </ligand>
</feature>
<dbReference type="Gene3D" id="3.40.50.150">
    <property type="entry name" value="Vaccinia Virus protein VP39"/>
    <property type="match status" value="1"/>
</dbReference>
<dbReference type="SUPFAM" id="SSF50249">
    <property type="entry name" value="Nucleic acid-binding proteins"/>
    <property type="match status" value="1"/>
</dbReference>
<dbReference type="InterPro" id="IPR012340">
    <property type="entry name" value="NA-bd_OB-fold"/>
</dbReference>
<dbReference type="InterPro" id="IPR002792">
    <property type="entry name" value="TRAM_dom"/>
</dbReference>
<dbReference type="PROSITE" id="PS01231">
    <property type="entry name" value="TRMA_2"/>
    <property type="match status" value="1"/>
</dbReference>
<comment type="caution">
    <text evidence="7">The sequence shown here is derived from an EMBL/GenBank/DDBJ whole genome shotgun (WGS) entry which is preliminary data.</text>
</comment>
<organism evidence="7 8">
    <name type="scientific">Thermopolyspora flexuosa</name>
    <dbReference type="NCBI Taxonomy" id="103836"/>
    <lineage>
        <taxon>Bacteria</taxon>
        <taxon>Bacillati</taxon>
        <taxon>Actinomycetota</taxon>
        <taxon>Actinomycetes</taxon>
        <taxon>Streptosporangiales</taxon>
        <taxon>Streptosporangiaceae</taxon>
        <taxon>Thermopolyspora</taxon>
    </lineage>
</organism>
<evidence type="ECO:0000259" key="6">
    <source>
        <dbReference type="PROSITE" id="PS50926"/>
    </source>
</evidence>
<evidence type="ECO:0000256" key="3">
    <source>
        <dbReference type="ARBA" id="ARBA00022691"/>
    </source>
</evidence>
<dbReference type="SUPFAM" id="SSF53335">
    <property type="entry name" value="S-adenosyl-L-methionine-dependent methyltransferases"/>
    <property type="match status" value="1"/>
</dbReference>
<evidence type="ECO:0000256" key="2">
    <source>
        <dbReference type="ARBA" id="ARBA00022679"/>
    </source>
</evidence>
<feature type="binding site" evidence="4">
    <location>
        <position position="256"/>
    </location>
    <ligand>
        <name>S-adenosyl-L-methionine</name>
        <dbReference type="ChEBI" id="CHEBI:59789"/>
    </ligand>
</feature>
<proteinExistence type="inferred from homology"/>
<keyword evidence="3 4" id="KW-0949">S-adenosyl-L-methionine</keyword>
<evidence type="ECO:0000256" key="5">
    <source>
        <dbReference type="PROSITE-ProRule" id="PRU10015"/>
    </source>
</evidence>
<dbReference type="EMBL" id="VFPQ01000001">
    <property type="protein sequence ID" value="TQM74677.1"/>
    <property type="molecule type" value="Genomic_DNA"/>
</dbReference>
<dbReference type="InterPro" id="IPR030391">
    <property type="entry name" value="MeTrfase_TrmA_CS"/>
</dbReference>
<protein>
    <submittedName>
        <fullName evidence="7">23S rRNA m(5)U-1939 methyltransferase</fullName>
    </submittedName>
</protein>
<dbReference type="GO" id="GO:0070475">
    <property type="term" value="P:rRNA base methylation"/>
    <property type="evidence" value="ECO:0007669"/>
    <property type="project" value="TreeGrafter"/>
</dbReference>
<reference evidence="7 8" key="1">
    <citation type="submission" date="2019-06" db="EMBL/GenBank/DDBJ databases">
        <title>Sequencing the genomes of 1000 actinobacteria strains.</title>
        <authorList>
            <person name="Klenk H.-P."/>
        </authorList>
    </citation>
    <scope>NUCLEOTIDE SEQUENCE [LARGE SCALE GENOMIC DNA]</scope>
    <source>
        <strain evidence="7 8">DSM 43186</strain>
    </source>
</reference>
<dbReference type="InterPro" id="IPR030390">
    <property type="entry name" value="MeTrfase_TrmA_AS"/>
</dbReference>
<dbReference type="PANTHER" id="PTHR11061:SF30">
    <property type="entry name" value="TRNA (URACIL(54)-C(5))-METHYLTRANSFERASE"/>
    <property type="match status" value="1"/>
</dbReference>
<keyword evidence="8" id="KW-1185">Reference proteome</keyword>
<feature type="active site" description="Nucleophile" evidence="4">
    <location>
        <position position="380"/>
    </location>
</feature>
<keyword evidence="2 4" id="KW-0808">Transferase</keyword>
<dbReference type="Pfam" id="PF13649">
    <property type="entry name" value="Methyltransf_25"/>
    <property type="match status" value="1"/>
</dbReference>
<dbReference type="Pfam" id="PF05958">
    <property type="entry name" value="tRNA_U5-meth_tr"/>
    <property type="match status" value="1"/>
</dbReference>
<sequence>MIELEVGNVANGGWCVARHEGRVVFVRHALPGERVRARITEETARFLRADAVEVLRPSPDRVTPPCPYAGPGRCGGCDWQHATPEAQRALKARVVAEQLERLAGIRRQVTVEEVPGAPGGLGWRTRVRFAVRPDGVVGLRRHRSHEIEPVDACLIAHPEVEKIGVAARNWRGAAAVEAVASGAGDRAVVVALPPGRRGGRGRGRRADEAIEVPDIDASVAVVAEEDGHARAVRGRAEVRERAGGRTFQVAANGFWQIHPGAAQTLLDAVMRFADPRPGEWALDLYCGAGLFTAALAEAVGEEGAVLGVEVDRDAVRNARRNLRDLPQARVERGRIEPALDAAGVERADIVVVDPPRAGLGRSVVDRIAALEADRIVYVSCDPATMARDIDWLAGHGYRLAALRAFDAFPMTAHVECVALLEPEARPARRR</sequence>
<feature type="binding site" evidence="4">
    <location>
        <position position="309"/>
    </location>
    <ligand>
        <name>S-adenosyl-L-methionine</name>
        <dbReference type="ChEBI" id="CHEBI:59789"/>
    </ligand>
</feature>
<accession>A0A543IVU5</accession>
<feature type="binding site" evidence="4">
    <location>
        <position position="353"/>
    </location>
    <ligand>
        <name>S-adenosyl-L-methionine</name>
        <dbReference type="ChEBI" id="CHEBI:59789"/>
    </ligand>
</feature>
<dbReference type="Gene3D" id="2.40.50.140">
    <property type="entry name" value="Nucleic acid-binding proteins"/>
    <property type="match status" value="1"/>
</dbReference>
<dbReference type="PROSITE" id="PS50926">
    <property type="entry name" value="TRAM"/>
    <property type="match status" value="1"/>
</dbReference>
<dbReference type="PROSITE" id="PS01230">
    <property type="entry name" value="TRMA_1"/>
    <property type="match status" value="1"/>
</dbReference>
<gene>
    <name evidence="7" type="ORF">FHX40_1358</name>
</gene>
<dbReference type="PROSITE" id="PS51687">
    <property type="entry name" value="SAM_MT_RNA_M5U"/>
    <property type="match status" value="1"/>
</dbReference>
<dbReference type="InterPro" id="IPR029063">
    <property type="entry name" value="SAM-dependent_MTases_sf"/>
</dbReference>
<dbReference type="PANTHER" id="PTHR11061">
    <property type="entry name" value="RNA M5U METHYLTRANSFERASE"/>
    <property type="match status" value="1"/>
</dbReference>
<dbReference type="Gene3D" id="2.40.50.1070">
    <property type="match status" value="1"/>
</dbReference>